<dbReference type="EMBL" id="AP007175">
    <property type="protein sequence ID" value="BAE65940.1"/>
    <property type="molecule type" value="Genomic_DNA"/>
</dbReference>
<reference evidence="3 4" key="1">
    <citation type="journal article" date="2005" name="Nature">
        <title>Genome sequencing and analysis of Aspergillus oryzae.</title>
        <authorList>
            <person name="Machida M."/>
            <person name="Asai K."/>
            <person name="Sano M."/>
            <person name="Tanaka T."/>
            <person name="Kumagai T."/>
            <person name="Terai G."/>
            <person name="Kusumoto K."/>
            <person name="Arima T."/>
            <person name="Akita O."/>
            <person name="Kashiwagi Y."/>
            <person name="Abe K."/>
            <person name="Gomi K."/>
            <person name="Horiuchi H."/>
            <person name="Kitamoto K."/>
            <person name="Kobayashi T."/>
            <person name="Takeuchi M."/>
            <person name="Denning D.W."/>
            <person name="Galagan J.E."/>
            <person name="Nierman W.C."/>
            <person name="Yu J."/>
            <person name="Archer D.B."/>
            <person name="Bennett J.W."/>
            <person name="Bhatnagar D."/>
            <person name="Cleveland T.E."/>
            <person name="Fedorova N.D."/>
            <person name="Gotoh O."/>
            <person name="Horikawa H."/>
            <person name="Hosoyama A."/>
            <person name="Ichinomiya M."/>
            <person name="Igarashi R."/>
            <person name="Iwashita K."/>
            <person name="Juvvadi P.R."/>
            <person name="Kato M."/>
            <person name="Kato Y."/>
            <person name="Kin T."/>
            <person name="Kokubun A."/>
            <person name="Maeda H."/>
            <person name="Maeyama N."/>
            <person name="Maruyama J."/>
            <person name="Nagasaki H."/>
            <person name="Nakajima T."/>
            <person name="Oda K."/>
            <person name="Okada K."/>
            <person name="Paulsen I."/>
            <person name="Sakamoto K."/>
            <person name="Sawano T."/>
            <person name="Takahashi M."/>
            <person name="Takase K."/>
            <person name="Terabayashi Y."/>
            <person name="Wortman J."/>
            <person name="Yamada O."/>
            <person name="Yamagata Y."/>
            <person name="Anazawa H."/>
            <person name="Hata Y."/>
            <person name="Koide Y."/>
            <person name="Komori T."/>
            <person name="Koyama Y."/>
            <person name="Minetoki T."/>
            <person name="Suharnan S."/>
            <person name="Tanaka A."/>
            <person name="Isono K."/>
            <person name="Kuhara S."/>
            <person name="Ogasawara N."/>
            <person name="Kikuchi H."/>
        </authorList>
    </citation>
    <scope>NUCLEOTIDE SEQUENCE [LARGE SCALE GENOMIC DNA]</scope>
    <source>
        <strain evidence="4">ATCC 42149 / RIB 40</strain>
    </source>
</reference>
<feature type="compositionally biased region" description="Acidic residues" evidence="1">
    <location>
        <begin position="86"/>
        <end position="96"/>
    </location>
</feature>
<feature type="transmembrane region" description="Helical" evidence="2">
    <location>
        <begin position="229"/>
        <end position="252"/>
    </location>
</feature>
<feature type="compositionally biased region" description="Polar residues" evidence="1">
    <location>
        <begin position="185"/>
        <end position="195"/>
    </location>
</feature>
<proteinExistence type="predicted"/>
<feature type="transmembrane region" description="Helical" evidence="2">
    <location>
        <begin position="264"/>
        <end position="295"/>
    </location>
</feature>
<dbReference type="KEGG" id="aor:AO090010000021"/>
<feature type="region of interest" description="Disordered" evidence="1">
    <location>
        <begin position="171"/>
        <end position="198"/>
    </location>
</feature>
<dbReference type="GeneID" id="5999207"/>
<organism evidence="3 4">
    <name type="scientific">Aspergillus oryzae (strain ATCC 42149 / RIB 40)</name>
    <name type="common">Yellow koji mold</name>
    <dbReference type="NCBI Taxonomy" id="510516"/>
    <lineage>
        <taxon>Eukaryota</taxon>
        <taxon>Fungi</taxon>
        <taxon>Dikarya</taxon>
        <taxon>Ascomycota</taxon>
        <taxon>Pezizomycotina</taxon>
        <taxon>Eurotiomycetes</taxon>
        <taxon>Eurotiomycetidae</taxon>
        <taxon>Eurotiales</taxon>
        <taxon>Aspergillaceae</taxon>
        <taxon>Aspergillus</taxon>
        <taxon>Aspergillus subgen. Circumdati</taxon>
    </lineage>
</organism>
<keyword evidence="4" id="KW-1185">Reference proteome</keyword>
<feature type="region of interest" description="Disordered" evidence="1">
    <location>
        <begin position="53"/>
        <end position="104"/>
    </location>
</feature>
<evidence type="ECO:0000313" key="3">
    <source>
        <dbReference type="EMBL" id="BAE65940.1"/>
    </source>
</evidence>
<evidence type="ECO:0000256" key="1">
    <source>
        <dbReference type="SAM" id="MobiDB-lite"/>
    </source>
</evidence>
<dbReference type="EMBL" id="BA000056">
    <property type="protein sequence ID" value="BAE65940.1"/>
    <property type="molecule type" value="Genomic_DNA"/>
</dbReference>
<dbReference type="AlphaFoldDB" id="Q2TXT3"/>
<evidence type="ECO:0000313" key="4">
    <source>
        <dbReference type="Proteomes" id="UP000006564"/>
    </source>
</evidence>
<accession>Q2TXT3</accession>
<protein>
    <submittedName>
        <fullName evidence="3">DNA, SC010</fullName>
    </submittedName>
</protein>
<evidence type="ECO:0000256" key="2">
    <source>
        <dbReference type="SAM" id="Phobius"/>
    </source>
</evidence>
<dbReference type="Proteomes" id="UP000006564">
    <property type="component" value="Chromosome 8"/>
</dbReference>
<dbReference type="RefSeq" id="XP_023094002.1">
    <property type="nucleotide sequence ID" value="XM_023233849.1"/>
</dbReference>
<keyword evidence="2" id="KW-0472">Membrane</keyword>
<dbReference type="HOGENOM" id="CLU_715660_0_0_1"/>
<gene>
    <name evidence="3" type="ORF">AO090010000021</name>
</gene>
<keyword evidence="2" id="KW-1133">Transmembrane helix</keyword>
<sequence length="397" mass="44450">MPFTIEAAHLWKAFVLMLIWVVTNSSRPLFVVFFDWLSVHFKHWLERMWPLPEGGSPEARPDQENKGSVGAEESEEGKKKKGSLGDSEEESDDESEGGVKLSEGSVGEKKRAWRRVWRVVVEEEEEEEEEKFVRSDLPGYGLLAQTKDILKPRVEKLRHWRGLRREVDLEKGVRGRSKSAGPVPHQSQPKATQVEASGGAAPGDLNAIVSVLIPLVVNLKHRGWRFQGAVLPFVFLFLSFVFFFLVVLFWAFCRSLFGVLVVPFFFLEGLCFVLCFVVFFGVVLFFNITILYITISHITISSITMVRQGARVGGNEPPKTTITFHLPSKGLSRPGTVGTLCRLASSSNPLRLVTISSTSYVLSLWFGSSASVKVWLARSTGSAWNSIVEPALRYPEC</sequence>
<keyword evidence="2" id="KW-0812">Transmembrane</keyword>
<name>Q2TXT3_ASPOR</name>